<dbReference type="RefSeq" id="WP_156271281.1">
    <property type="nucleotide sequence ID" value="NZ_CP046244.1"/>
</dbReference>
<accession>A0A6I5ZLR5</accession>
<dbReference type="OrthoDB" id="2112799at2"/>
<name>A0A6I5ZLR5_9FIRM</name>
<feature type="transmembrane region" description="Helical" evidence="1">
    <location>
        <begin position="52"/>
        <end position="72"/>
    </location>
</feature>
<dbReference type="EMBL" id="CP046244">
    <property type="protein sequence ID" value="QGP90820.1"/>
    <property type="molecule type" value="Genomic_DNA"/>
</dbReference>
<reference evidence="2 3" key="1">
    <citation type="submission" date="2019-11" db="EMBL/GenBank/DDBJ databases">
        <title>Genome sequence of Moorella glycerini DSM11254.</title>
        <authorList>
            <person name="Poehlein A."/>
            <person name="Boeer T."/>
            <person name="Daniel R."/>
        </authorList>
    </citation>
    <scope>NUCLEOTIDE SEQUENCE [LARGE SCALE GENOMIC DNA]</scope>
    <source>
        <strain evidence="2 3">DSM 11254</strain>
    </source>
</reference>
<dbReference type="AlphaFoldDB" id="A0A6I5ZLR5"/>
<keyword evidence="1" id="KW-1133">Transmembrane helix</keyword>
<keyword evidence="1" id="KW-0472">Membrane</keyword>
<protein>
    <submittedName>
        <fullName evidence="2">Uncharacterized protein</fullName>
    </submittedName>
</protein>
<evidence type="ECO:0000313" key="3">
    <source>
        <dbReference type="Proteomes" id="UP000425916"/>
    </source>
</evidence>
<keyword evidence="1" id="KW-0812">Transmembrane</keyword>
<keyword evidence="3" id="KW-1185">Reference proteome</keyword>
<proteinExistence type="predicted"/>
<sequence>MKKALIYLFDNLFAIFVFIAVLIGAVVAFIFVVSFIAGGQTATQMAIMGKKLLDYAIKIAAVGVLFGLFSFYTGGSHELTLDNNEKKETGKAA</sequence>
<feature type="transmembrane region" description="Helical" evidence="1">
    <location>
        <begin position="12"/>
        <end position="40"/>
    </location>
</feature>
<gene>
    <name evidence="2" type="ORF">MGLY_01310</name>
</gene>
<evidence type="ECO:0000256" key="1">
    <source>
        <dbReference type="SAM" id="Phobius"/>
    </source>
</evidence>
<dbReference type="Proteomes" id="UP000425916">
    <property type="component" value="Chromosome"/>
</dbReference>
<evidence type="ECO:0000313" key="2">
    <source>
        <dbReference type="EMBL" id="QGP90820.1"/>
    </source>
</evidence>
<organism evidence="2 3">
    <name type="scientific">Neomoorella glycerini</name>
    <dbReference type="NCBI Taxonomy" id="55779"/>
    <lineage>
        <taxon>Bacteria</taxon>
        <taxon>Bacillati</taxon>
        <taxon>Bacillota</taxon>
        <taxon>Clostridia</taxon>
        <taxon>Neomoorellales</taxon>
        <taxon>Neomoorellaceae</taxon>
        <taxon>Neomoorella</taxon>
    </lineage>
</organism>